<accession>A0ABS3WHZ9</accession>
<keyword evidence="1" id="KW-0472">Membrane</keyword>
<comment type="caution">
    <text evidence="2">The sequence shown here is derived from an EMBL/GenBank/DDBJ whole genome shotgun (WGS) entry which is preliminary data.</text>
</comment>
<feature type="transmembrane region" description="Helical" evidence="1">
    <location>
        <begin position="21"/>
        <end position="42"/>
    </location>
</feature>
<keyword evidence="1" id="KW-0812">Transmembrane</keyword>
<dbReference type="Pfam" id="PF12679">
    <property type="entry name" value="ABC2_membrane_2"/>
    <property type="match status" value="1"/>
</dbReference>
<organism evidence="2 3">
    <name type="scientific">Paenibacillus artemisiicola</name>
    <dbReference type="NCBI Taxonomy" id="1172618"/>
    <lineage>
        <taxon>Bacteria</taxon>
        <taxon>Bacillati</taxon>
        <taxon>Bacillota</taxon>
        <taxon>Bacilli</taxon>
        <taxon>Bacillales</taxon>
        <taxon>Paenibacillaceae</taxon>
        <taxon>Paenibacillus</taxon>
    </lineage>
</organism>
<feature type="transmembrane region" description="Helical" evidence="1">
    <location>
        <begin position="230"/>
        <end position="251"/>
    </location>
</feature>
<gene>
    <name evidence="2" type="ORF">I8J29_27115</name>
</gene>
<protein>
    <submittedName>
        <fullName evidence="2">ABC transporter permease</fullName>
    </submittedName>
</protein>
<reference evidence="2 3" key="1">
    <citation type="submission" date="2021-03" db="EMBL/GenBank/DDBJ databases">
        <title>Paenibacillus artemisicola MWE-103 whole genome sequence.</title>
        <authorList>
            <person name="Ham Y.J."/>
        </authorList>
    </citation>
    <scope>NUCLEOTIDE SEQUENCE [LARGE SCALE GENOMIC DNA]</scope>
    <source>
        <strain evidence="2 3">MWE-103</strain>
    </source>
</reference>
<feature type="transmembrane region" description="Helical" evidence="1">
    <location>
        <begin position="79"/>
        <end position="98"/>
    </location>
</feature>
<dbReference type="Proteomes" id="UP000670947">
    <property type="component" value="Unassembled WGS sequence"/>
</dbReference>
<name>A0ABS3WHZ9_9BACL</name>
<evidence type="ECO:0000256" key="1">
    <source>
        <dbReference type="SAM" id="Phobius"/>
    </source>
</evidence>
<evidence type="ECO:0000313" key="2">
    <source>
        <dbReference type="EMBL" id="MBO7747868.1"/>
    </source>
</evidence>
<feature type="transmembrane region" description="Helical" evidence="1">
    <location>
        <begin position="119"/>
        <end position="141"/>
    </location>
</feature>
<sequence>MRQWRVMVRKEWLELVRTWKLLWLPLAFVLFGAMQPVTTYFLPDILAHAGNLPEGALISIPVPSADEVLAQTLGQFNTVGLLLIALAAMNGISAERFGGLAPMLLVKPVSYRGYVAAKWTALLALTGIAFAGGFGAAYYYTSVLFETPAWRDSLAAFLYYGLWLALAGTLTLLFSALLRSGAAAAACSLALLAGLALSASLLPETFAASPGLLPKLASARLLGGGPAGGWPAVVAALAVIAAALEAAALVLRRHPAPDAA</sequence>
<keyword evidence="3" id="KW-1185">Reference proteome</keyword>
<feature type="transmembrane region" description="Helical" evidence="1">
    <location>
        <begin position="181"/>
        <end position="202"/>
    </location>
</feature>
<evidence type="ECO:0000313" key="3">
    <source>
        <dbReference type="Proteomes" id="UP000670947"/>
    </source>
</evidence>
<proteinExistence type="predicted"/>
<feature type="transmembrane region" description="Helical" evidence="1">
    <location>
        <begin position="153"/>
        <end position="174"/>
    </location>
</feature>
<keyword evidence="1" id="KW-1133">Transmembrane helix</keyword>
<dbReference type="EMBL" id="JAGGDJ010000041">
    <property type="protein sequence ID" value="MBO7747868.1"/>
    <property type="molecule type" value="Genomic_DNA"/>
</dbReference>
<dbReference type="RefSeq" id="WP_208850488.1">
    <property type="nucleotide sequence ID" value="NZ_JAGGDJ010000041.1"/>
</dbReference>